<evidence type="ECO:0000313" key="2">
    <source>
        <dbReference type="Proteomes" id="UP000092445"/>
    </source>
</evidence>
<protein>
    <submittedName>
        <fullName evidence="1">Uncharacterized protein</fullName>
    </submittedName>
</protein>
<name>A0A1B0AHM8_GLOPL</name>
<reference evidence="2" key="1">
    <citation type="submission" date="2014-03" db="EMBL/GenBank/DDBJ databases">
        <authorList>
            <person name="Aksoy S."/>
            <person name="Warren W."/>
            <person name="Wilson R.K."/>
        </authorList>
    </citation>
    <scope>NUCLEOTIDE SEQUENCE [LARGE SCALE GENOMIC DNA]</scope>
    <source>
        <strain evidence="2">IAEA</strain>
    </source>
</reference>
<dbReference type="Proteomes" id="UP000092445">
    <property type="component" value="Unassembled WGS sequence"/>
</dbReference>
<proteinExistence type="predicted"/>
<organism evidence="1 2">
    <name type="scientific">Glossina pallidipes</name>
    <name type="common">Tsetse fly</name>
    <dbReference type="NCBI Taxonomy" id="7398"/>
    <lineage>
        <taxon>Eukaryota</taxon>
        <taxon>Metazoa</taxon>
        <taxon>Ecdysozoa</taxon>
        <taxon>Arthropoda</taxon>
        <taxon>Hexapoda</taxon>
        <taxon>Insecta</taxon>
        <taxon>Pterygota</taxon>
        <taxon>Neoptera</taxon>
        <taxon>Endopterygota</taxon>
        <taxon>Diptera</taxon>
        <taxon>Brachycera</taxon>
        <taxon>Muscomorpha</taxon>
        <taxon>Hippoboscoidea</taxon>
        <taxon>Glossinidae</taxon>
        <taxon>Glossina</taxon>
    </lineage>
</organism>
<evidence type="ECO:0000313" key="1">
    <source>
        <dbReference type="EnsemblMetazoa" id="GPAI046106-PA"/>
    </source>
</evidence>
<dbReference type="AlphaFoldDB" id="A0A1B0AHM8"/>
<sequence length="163" mass="18724">MIGAIRNVMPTNMRHISNSKHAVAIMVQRARCVVIDVLRHIESGGHGDKQMATWTTKKYHRAFHELPYIRDPFRNRDDSVQRDTSYKDASINDDERQLNEEYKAEMAVNSSGNKIQDPCLVHPAALLFRNMTVYNTKYRSAICSQRLRVQNLGQGVFSTKCDL</sequence>
<accession>A0A1B0AHM8</accession>
<dbReference type="VEuPathDB" id="VectorBase:GPAI046106"/>
<dbReference type="EnsemblMetazoa" id="GPAI046106-RA">
    <property type="protein sequence ID" value="GPAI046106-PA"/>
    <property type="gene ID" value="GPAI046106"/>
</dbReference>
<reference evidence="1" key="2">
    <citation type="submission" date="2020-05" db="UniProtKB">
        <authorList>
            <consortium name="EnsemblMetazoa"/>
        </authorList>
    </citation>
    <scope>IDENTIFICATION</scope>
    <source>
        <strain evidence="1">IAEA</strain>
    </source>
</reference>
<keyword evidence="2" id="KW-1185">Reference proteome</keyword>